<evidence type="ECO:0000313" key="2">
    <source>
        <dbReference type="EnsemblProtists" id="EKX33641"/>
    </source>
</evidence>
<dbReference type="KEGG" id="gtt:GUITHDRAFT_147768"/>
<dbReference type="RefSeq" id="XP_005820621.1">
    <property type="nucleotide sequence ID" value="XM_005820564.1"/>
</dbReference>
<sequence length="393" mass="45148">MDTTPQLALWLIKSLNEDTIFVKLASKAEGSEDEDDFEGILSPLPTTVDLQMPNTPVKKRKTFTPIHSPVASDADFSSLSDSDFSSLSEAETGKYDHVLIHGVVDPASLPAFTEFLIEMSNYIVAPKNEHSDAVQRVAFYGFGDIHFRVSVFRLLQACFMAEWYWSSEVVPHRWEMLVHIPTRHNITAAQLERFCSFCRNGVSCDVIERGINNGLVVFLDRIDKGKNHAGWMRHRLRIACDRHRERMRMQEERDRIRSETGMEFTTSNMLYFYHEWQNTRIDLQASREMHQNSEERINLLLRRIQEETNLITNLCDMVVSITEHMHEDVRNQTLNDLNIRISRINTINRQIANTSSNLRTVSSSIPHGSTMASALDRLLIVVGSDEDDGMVFQ</sequence>
<name>L1IBK5_GUITC</name>
<organism evidence="1">
    <name type="scientific">Guillardia theta (strain CCMP2712)</name>
    <name type="common">Cryptophyte</name>
    <dbReference type="NCBI Taxonomy" id="905079"/>
    <lineage>
        <taxon>Eukaryota</taxon>
        <taxon>Cryptophyceae</taxon>
        <taxon>Pyrenomonadales</taxon>
        <taxon>Geminigeraceae</taxon>
        <taxon>Guillardia</taxon>
    </lineage>
</organism>
<gene>
    <name evidence="1" type="ORF">GUITHDRAFT_147768</name>
</gene>
<dbReference type="EnsemblProtists" id="EKX33641">
    <property type="protein sequence ID" value="EKX33641"/>
    <property type="gene ID" value="GUITHDRAFT_147768"/>
</dbReference>
<evidence type="ECO:0000313" key="3">
    <source>
        <dbReference type="Proteomes" id="UP000011087"/>
    </source>
</evidence>
<accession>L1IBK5</accession>
<proteinExistence type="predicted"/>
<reference evidence="1 3" key="1">
    <citation type="journal article" date="2012" name="Nature">
        <title>Algal genomes reveal evolutionary mosaicism and the fate of nucleomorphs.</title>
        <authorList>
            <consortium name="DOE Joint Genome Institute"/>
            <person name="Curtis B.A."/>
            <person name="Tanifuji G."/>
            <person name="Burki F."/>
            <person name="Gruber A."/>
            <person name="Irimia M."/>
            <person name="Maruyama S."/>
            <person name="Arias M.C."/>
            <person name="Ball S.G."/>
            <person name="Gile G.H."/>
            <person name="Hirakawa Y."/>
            <person name="Hopkins J.F."/>
            <person name="Kuo A."/>
            <person name="Rensing S.A."/>
            <person name="Schmutz J."/>
            <person name="Symeonidi A."/>
            <person name="Elias M."/>
            <person name="Eveleigh R.J."/>
            <person name="Herman E.K."/>
            <person name="Klute M.J."/>
            <person name="Nakayama T."/>
            <person name="Obornik M."/>
            <person name="Reyes-Prieto A."/>
            <person name="Armbrust E.V."/>
            <person name="Aves S.J."/>
            <person name="Beiko R.G."/>
            <person name="Coutinho P."/>
            <person name="Dacks J.B."/>
            <person name="Durnford D.G."/>
            <person name="Fast N.M."/>
            <person name="Green B.R."/>
            <person name="Grisdale C.J."/>
            <person name="Hempel F."/>
            <person name="Henrissat B."/>
            <person name="Hoppner M.P."/>
            <person name="Ishida K."/>
            <person name="Kim E."/>
            <person name="Koreny L."/>
            <person name="Kroth P.G."/>
            <person name="Liu Y."/>
            <person name="Malik S.B."/>
            <person name="Maier U.G."/>
            <person name="McRose D."/>
            <person name="Mock T."/>
            <person name="Neilson J.A."/>
            <person name="Onodera N.T."/>
            <person name="Poole A.M."/>
            <person name="Pritham E.J."/>
            <person name="Richards T.A."/>
            <person name="Rocap G."/>
            <person name="Roy S.W."/>
            <person name="Sarai C."/>
            <person name="Schaack S."/>
            <person name="Shirato S."/>
            <person name="Slamovits C.H."/>
            <person name="Spencer D.F."/>
            <person name="Suzuki S."/>
            <person name="Worden A.Z."/>
            <person name="Zauner S."/>
            <person name="Barry K."/>
            <person name="Bell C."/>
            <person name="Bharti A.K."/>
            <person name="Crow J.A."/>
            <person name="Grimwood J."/>
            <person name="Kramer R."/>
            <person name="Lindquist E."/>
            <person name="Lucas S."/>
            <person name="Salamov A."/>
            <person name="McFadden G.I."/>
            <person name="Lane C.E."/>
            <person name="Keeling P.J."/>
            <person name="Gray M.W."/>
            <person name="Grigoriev I.V."/>
            <person name="Archibald J.M."/>
        </authorList>
    </citation>
    <scope>NUCLEOTIDE SEQUENCE</scope>
    <source>
        <strain evidence="1 3">CCMP2712</strain>
    </source>
</reference>
<reference evidence="2" key="3">
    <citation type="submission" date="2015-06" db="UniProtKB">
        <authorList>
            <consortium name="EnsemblProtists"/>
        </authorList>
    </citation>
    <scope>IDENTIFICATION</scope>
</reference>
<reference evidence="3" key="2">
    <citation type="submission" date="2012-11" db="EMBL/GenBank/DDBJ databases">
        <authorList>
            <person name="Kuo A."/>
            <person name="Curtis B.A."/>
            <person name="Tanifuji G."/>
            <person name="Burki F."/>
            <person name="Gruber A."/>
            <person name="Irimia M."/>
            <person name="Maruyama S."/>
            <person name="Arias M.C."/>
            <person name="Ball S.G."/>
            <person name="Gile G.H."/>
            <person name="Hirakawa Y."/>
            <person name="Hopkins J.F."/>
            <person name="Rensing S.A."/>
            <person name="Schmutz J."/>
            <person name="Symeonidi A."/>
            <person name="Elias M."/>
            <person name="Eveleigh R.J."/>
            <person name="Herman E.K."/>
            <person name="Klute M.J."/>
            <person name="Nakayama T."/>
            <person name="Obornik M."/>
            <person name="Reyes-Prieto A."/>
            <person name="Armbrust E.V."/>
            <person name="Aves S.J."/>
            <person name="Beiko R.G."/>
            <person name="Coutinho P."/>
            <person name="Dacks J.B."/>
            <person name="Durnford D.G."/>
            <person name="Fast N.M."/>
            <person name="Green B.R."/>
            <person name="Grisdale C."/>
            <person name="Hempe F."/>
            <person name="Henrissat B."/>
            <person name="Hoppner M.P."/>
            <person name="Ishida K.-I."/>
            <person name="Kim E."/>
            <person name="Koreny L."/>
            <person name="Kroth P.G."/>
            <person name="Liu Y."/>
            <person name="Malik S.-B."/>
            <person name="Maier U.G."/>
            <person name="McRose D."/>
            <person name="Mock T."/>
            <person name="Neilson J.A."/>
            <person name="Onodera N.T."/>
            <person name="Poole A.M."/>
            <person name="Pritham E.J."/>
            <person name="Richards T.A."/>
            <person name="Rocap G."/>
            <person name="Roy S.W."/>
            <person name="Sarai C."/>
            <person name="Schaack S."/>
            <person name="Shirato S."/>
            <person name="Slamovits C.H."/>
            <person name="Spencer D.F."/>
            <person name="Suzuki S."/>
            <person name="Worden A.Z."/>
            <person name="Zauner S."/>
            <person name="Barry K."/>
            <person name="Bell C."/>
            <person name="Bharti A.K."/>
            <person name="Crow J.A."/>
            <person name="Grimwood J."/>
            <person name="Kramer R."/>
            <person name="Lindquist E."/>
            <person name="Lucas S."/>
            <person name="Salamov A."/>
            <person name="McFadden G.I."/>
            <person name="Lane C.E."/>
            <person name="Keeling P.J."/>
            <person name="Gray M.W."/>
            <person name="Grigoriev I.V."/>
            <person name="Archibald J.M."/>
        </authorList>
    </citation>
    <scope>NUCLEOTIDE SEQUENCE</scope>
    <source>
        <strain evidence="3">CCMP2712</strain>
    </source>
</reference>
<dbReference type="EMBL" id="JH993134">
    <property type="protein sequence ID" value="EKX33641.1"/>
    <property type="molecule type" value="Genomic_DNA"/>
</dbReference>
<dbReference type="HOGENOM" id="CLU_702932_0_0_1"/>
<dbReference type="AlphaFoldDB" id="L1IBK5"/>
<protein>
    <submittedName>
        <fullName evidence="1 2">Uncharacterized protein</fullName>
    </submittedName>
</protein>
<dbReference type="GeneID" id="17290378"/>
<keyword evidence="3" id="KW-1185">Reference proteome</keyword>
<dbReference type="Proteomes" id="UP000011087">
    <property type="component" value="Unassembled WGS sequence"/>
</dbReference>
<dbReference type="PaxDb" id="55529-EKX33641"/>
<evidence type="ECO:0000313" key="1">
    <source>
        <dbReference type="EMBL" id="EKX33641.1"/>
    </source>
</evidence>